<dbReference type="Proteomes" id="UP000277094">
    <property type="component" value="Unassembled WGS sequence"/>
</dbReference>
<organism evidence="6 7">
    <name type="scientific">Nocardioides marmorisolisilvae</name>
    <dbReference type="NCBI Taxonomy" id="1542737"/>
    <lineage>
        <taxon>Bacteria</taxon>
        <taxon>Bacillati</taxon>
        <taxon>Actinomycetota</taxon>
        <taxon>Actinomycetes</taxon>
        <taxon>Propionibacteriales</taxon>
        <taxon>Nocardioidaceae</taxon>
        <taxon>Nocardioides</taxon>
    </lineage>
</organism>
<evidence type="ECO:0000256" key="3">
    <source>
        <dbReference type="ARBA" id="ARBA00023163"/>
    </source>
</evidence>
<dbReference type="Pfam" id="PF13305">
    <property type="entry name" value="TetR_C_33"/>
    <property type="match status" value="1"/>
</dbReference>
<evidence type="ECO:0000259" key="5">
    <source>
        <dbReference type="PROSITE" id="PS50977"/>
    </source>
</evidence>
<feature type="DNA-binding region" description="H-T-H motif" evidence="4">
    <location>
        <begin position="31"/>
        <end position="50"/>
    </location>
</feature>
<feature type="domain" description="HTH tetR-type" evidence="5">
    <location>
        <begin position="8"/>
        <end position="68"/>
    </location>
</feature>
<keyword evidence="1" id="KW-0805">Transcription regulation</keyword>
<keyword evidence="2 4" id="KW-0238">DNA-binding</keyword>
<dbReference type="InterPro" id="IPR036271">
    <property type="entry name" value="Tet_transcr_reg_TetR-rel_C_sf"/>
</dbReference>
<evidence type="ECO:0000256" key="2">
    <source>
        <dbReference type="ARBA" id="ARBA00023125"/>
    </source>
</evidence>
<evidence type="ECO:0000313" key="6">
    <source>
        <dbReference type="EMBL" id="RNL78452.1"/>
    </source>
</evidence>
<reference evidence="6 7" key="1">
    <citation type="submission" date="2018-11" db="EMBL/GenBank/DDBJ databases">
        <authorList>
            <person name="Li F."/>
        </authorList>
    </citation>
    <scope>NUCLEOTIDE SEQUENCE [LARGE SCALE GENOMIC DNA]</scope>
    <source>
        <strain evidence="6 7">KIS18-7</strain>
    </source>
</reference>
<gene>
    <name evidence="6" type="ORF">EFL95_04965</name>
</gene>
<sequence>MYMARAEVATRDQLIEAAARILAEEGLGGLSTRRLASSLGVSTMVVYTRFGSMPELMEAVVTEGFDRQAARLDAVAASADPAADLIALAVAYRANAVDNPHLYSIMYAANGESAHRAEQAKGTLDLLTAAAARTLDSGVGAETPGVLARQLWSTVHGLVSLELSGVADGEAGEHALRATLRRLISGKG</sequence>
<proteinExistence type="predicted"/>
<dbReference type="GO" id="GO:0000976">
    <property type="term" value="F:transcription cis-regulatory region binding"/>
    <property type="evidence" value="ECO:0007669"/>
    <property type="project" value="TreeGrafter"/>
</dbReference>
<keyword evidence="3" id="KW-0804">Transcription</keyword>
<dbReference type="PANTHER" id="PTHR30055:SF234">
    <property type="entry name" value="HTH-TYPE TRANSCRIPTIONAL REGULATOR BETI"/>
    <property type="match status" value="1"/>
</dbReference>
<dbReference type="InterPro" id="IPR050109">
    <property type="entry name" value="HTH-type_TetR-like_transc_reg"/>
</dbReference>
<dbReference type="AlphaFoldDB" id="A0A3N0DS50"/>
<dbReference type="Gene3D" id="1.10.357.10">
    <property type="entry name" value="Tetracycline Repressor, domain 2"/>
    <property type="match status" value="1"/>
</dbReference>
<dbReference type="InterPro" id="IPR025996">
    <property type="entry name" value="MT1864/Rv1816-like_C"/>
</dbReference>
<dbReference type="PANTHER" id="PTHR30055">
    <property type="entry name" value="HTH-TYPE TRANSCRIPTIONAL REGULATOR RUTR"/>
    <property type="match status" value="1"/>
</dbReference>
<name>A0A3N0DS50_9ACTN</name>
<comment type="caution">
    <text evidence="6">The sequence shown here is derived from an EMBL/GenBank/DDBJ whole genome shotgun (WGS) entry which is preliminary data.</text>
</comment>
<keyword evidence="7" id="KW-1185">Reference proteome</keyword>
<dbReference type="EMBL" id="RJSG01000002">
    <property type="protein sequence ID" value="RNL78452.1"/>
    <property type="molecule type" value="Genomic_DNA"/>
</dbReference>
<dbReference type="Pfam" id="PF00440">
    <property type="entry name" value="TetR_N"/>
    <property type="match status" value="1"/>
</dbReference>
<evidence type="ECO:0000256" key="4">
    <source>
        <dbReference type="PROSITE-ProRule" id="PRU00335"/>
    </source>
</evidence>
<evidence type="ECO:0000256" key="1">
    <source>
        <dbReference type="ARBA" id="ARBA00023015"/>
    </source>
</evidence>
<dbReference type="GO" id="GO:0003700">
    <property type="term" value="F:DNA-binding transcription factor activity"/>
    <property type="evidence" value="ECO:0007669"/>
    <property type="project" value="TreeGrafter"/>
</dbReference>
<evidence type="ECO:0000313" key="7">
    <source>
        <dbReference type="Proteomes" id="UP000277094"/>
    </source>
</evidence>
<dbReference type="SUPFAM" id="SSF48498">
    <property type="entry name" value="Tetracyclin repressor-like, C-terminal domain"/>
    <property type="match status" value="1"/>
</dbReference>
<dbReference type="PRINTS" id="PR00455">
    <property type="entry name" value="HTHTETR"/>
</dbReference>
<dbReference type="SUPFAM" id="SSF46689">
    <property type="entry name" value="Homeodomain-like"/>
    <property type="match status" value="1"/>
</dbReference>
<protein>
    <submittedName>
        <fullName evidence="6">TetR/AcrR family transcriptional regulator</fullName>
    </submittedName>
</protein>
<accession>A0A3N0DS50</accession>
<dbReference type="InterPro" id="IPR001647">
    <property type="entry name" value="HTH_TetR"/>
</dbReference>
<dbReference type="PROSITE" id="PS50977">
    <property type="entry name" value="HTH_TETR_2"/>
    <property type="match status" value="1"/>
</dbReference>
<dbReference type="InterPro" id="IPR009057">
    <property type="entry name" value="Homeodomain-like_sf"/>
</dbReference>